<dbReference type="InterPro" id="IPR020617">
    <property type="entry name" value="Thiolase_C"/>
</dbReference>
<evidence type="ECO:0000256" key="2">
    <source>
        <dbReference type="ARBA" id="ARBA00022679"/>
    </source>
</evidence>
<feature type="domain" description="Thiolase N-terminal" evidence="8">
    <location>
        <begin position="34"/>
        <end position="287"/>
    </location>
</feature>
<feature type="active site" description="Acyl-thioester intermediate" evidence="6">
    <location>
        <position position="117"/>
    </location>
</feature>
<dbReference type="SUPFAM" id="SSF53901">
    <property type="entry name" value="Thiolase-like"/>
    <property type="match status" value="2"/>
</dbReference>
<dbReference type="STRING" id="667725.A0A0L0G701"/>
<dbReference type="InterPro" id="IPR020613">
    <property type="entry name" value="Thiolase_CS"/>
</dbReference>
<organism evidence="10 11">
    <name type="scientific">Sphaeroforma arctica JP610</name>
    <dbReference type="NCBI Taxonomy" id="667725"/>
    <lineage>
        <taxon>Eukaryota</taxon>
        <taxon>Ichthyosporea</taxon>
        <taxon>Ichthyophonida</taxon>
        <taxon>Sphaeroforma</taxon>
    </lineage>
</organism>
<reference evidence="10 11" key="1">
    <citation type="submission" date="2011-02" db="EMBL/GenBank/DDBJ databases">
        <title>The Genome Sequence of Sphaeroforma arctica JP610.</title>
        <authorList>
            <consortium name="The Broad Institute Genome Sequencing Platform"/>
            <person name="Russ C."/>
            <person name="Cuomo C."/>
            <person name="Young S.K."/>
            <person name="Zeng Q."/>
            <person name="Gargeya S."/>
            <person name="Alvarado L."/>
            <person name="Berlin A."/>
            <person name="Chapman S.B."/>
            <person name="Chen Z."/>
            <person name="Freedman E."/>
            <person name="Gellesch M."/>
            <person name="Goldberg J."/>
            <person name="Griggs A."/>
            <person name="Gujja S."/>
            <person name="Heilman E."/>
            <person name="Heiman D."/>
            <person name="Howarth C."/>
            <person name="Mehta T."/>
            <person name="Neiman D."/>
            <person name="Pearson M."/>
            <person name="Roberts A."/>
            <person name="Saif S."/>
            <person name="Shea T."/>
            <person name="Shenoy N."/>
            <person name="Sisk P."/>
            <person name="Stolte C."/>
            <person name="Sykes S."/>
            <person name="White J."/>
            <person name="Yandava C."/>
            <person name="Burger G."/>
            <person name="Gray M.W."/>
            <person name="Holland P.W.H."/>
            <person name="King N."/>
            <person name="Lang F.B.F."/>
            <person name="Roger A.J."/>
            <person name="Ruiz-Trillo I."/>
            <person name="Haas B."/>
            <person name="Nusbaum C."/>
            <person name="Birren B."/>
        </authorList>
    </citation>
    <scope>NUCLEOTIDE SEQUENCE [LARGE SCALE GENOMIC DNA]</scope>
    <source>
        <strain evidence="10 11">JP610</strain>
    </source>
</reference>
<dbReference type="Pfam" id="PF02803">
    <property type="entry name" value="Thiolase_C"/>
    <property type="match status" value="1"/>
</dbReference>
<evidence type="ECO:0000313" key="11">
    <source>
        <dbReference type="Proteomes" id="UP000054560"/>
    </source>
</evidence>
<keyword evidence="2 7" id="KW-0808">Transferase</keyword>
<sequence>MMFATRINPAIASSARCAQRHMASTRPLQPRDAVIVAGARTPILSFLGEGAKYTAPQLAAHAIKKVLSDSGVDGSKIEEAIFGNVVSAGVGQAPARQAAKGAGLPDSVICTTVNKVCSSGMKSVMYAAQAIKLGERDVILAGGMESMSNAPFYLPGARSGYKYGNQKALDGVLVDGLWDPYNDFHMGNCGEKTSKDYGISREDQDNYALSSYQKAQNAIKAGVFDDEIAPLPVGRSGKLIKDDEEPNKINKEKFLKLKPAFQKDGTITAGNASSLNDGASALLVMSSEKANELGLKPLCRIVSYGDAEIAPIDFGVAPAEAVKEAMKRAGVEVADIKHWEVNEAFSSVAIAQQKILGFPLESLNINGGAVAMGHPIGMSGNRITLTLAHRLNKAPKGELACASICNGGGGASAIILESL</sequence>
<dbReference type="InterPro" id="IPR020615">
    <property type="entry name" value="Thiolase_acyl_enz_int_AS"/>
</dbReference>
<evidence type="ECO:0000259" key="8">
    <source>
        <dbReference type="Pfam" id="PF00108"/>
    </source>
</evidence>
<dbReference type="RefSeq" id="XP_014157905.1">
    <property type="nucleotide sequence ID" value="XM_014302430.1"/>
</dbReference>
<dbReference type="PROSITE" id="PS00737">
    <property type="entry name" value="THIOLASE_2"/>
    <property type="match status" value="1"/>
</dbReference>
<comment type="similarity">
    <text evidence="1 7">Belongs to the thiolase-like superfamily. Thiolase family.</text>
</comment>
<evidence type="ECO:0000256" key="5">
    <source>
        <dbReference type="ARBA" id="ARBA00023315"/>
    </source>
</evidence>
<feature type="active site" description="Proton acceptor" evidence="6">
    <location>
        <position position="374"/>
    </location>
</feature>
<name>A0A0L0G701_9EUKA</name>
<dbReference type="GeneID" id="25904268"/>
<dbReference type="OrthoDB" id="5404651at2759"/>
<accession>A0A0L0G701</accession>
<dbReference type="PANTHER" id="PTHR18919">
    <property type="entry name" value="ACETYL-COA C-ACYLTRANSFERASE"/>
    <property type="match status" value="1"/>
</dbReference>
<keyword evidence="5 7" id="KW-0012">Acyltransferase</keyword>
<evidence type="ECO:0000313" key="10">
    <source>
        <dbReference type="EMBL" id="KNC84003.1"/>
    </source>
</evidence>
<evidence type="ECO:0000259" key="9">
    <source>
        <dbReference type="Pfam" id="PF02803"/>
    </source>
</evidence>
<dbReference type="PROSITE" id="PS00098">
    <property type="entry name" value="THIOLASE_1"/>
    <property type="match status" value="1"/>
</dbReference>
<evidence type="ECO:0000256" key="3">
    <source>
        <dbReference type="ARBA" id="ARBA00022723"/>
    </source>
</evidence>
<gene>
    <name evidence="10" type="ORF">SARC_03764</name>
</gene>
<dbReference type="GO" id="GO:0003985">
    <property type="term" value="F:acetyl-CoA C-acetyltransferase activity"/>
    <property type="evidence" value="ECO:0007669"/>
    <property type="project" value="TreeGrafter"/>
</dbReference>
<proteinExistence type="inferred from homology"/>
<keyword evidence="11" id="KW-1185">Reference proteome</keyword>
<dbReference type="Pfam" id="PF00108">
    <property type="entry name" value="Thiolase_N"/>
    <property type="match status" value="1"/>
</dbReference>
<feature type="domain" description="Thiolase C-terminal" evidence="9">
    <location>
        <begin position="295"/>
        <end position="417"/>
    </location>
</feature>
<dbReference type="InterPro" id="IPR016039">
    <property type="entry name" value="Thiolase-like"/>
</dbReference>
<dbReference type="Gene3D" id="3.40.47.10">
    <property type="match status" value="1"/>
</dbReference>
<dbReference type="PANTHER" id="PTHR18919:SF156">
    <property type="entry name" value="ACETYL-COA ACETYLTRANSFERASE, MITOCHONDRIAL"/>
    <property type="match status" value="1"/>
</dbReference>
<evidence type="ECO:0000256" key="7">
    <source>
        <dbReference type="RuleBase" id="RU003557"/>
    </source>
</evidence>
<dbReference type="AlphaFoldDB" id="A0A0L0G701"/>
<keyword evidence="3" id="KW-0479">Metal-binding</keyword>
<protein>
    <submittedName>
        <fullName evidence="10">Acetyl-CoA C-acetyltransferase</fullName>
    </submittedName>
</protein>
<dbReference type="PIRSF" id="PIRSF000429">
    <property type="entry name" value="Ac-CoA_Ac_transf"/>
    <property type="match status" value="1"/>
</dbReference>
<dbReference type="GO" id="GO:0046872">
    <property type="term" value="F:metal ion binding"/>
    <property type="evidence" value="ECO:0007669"/>
    <property type="project" value="UniProtKB-KW"/>
</dbReference>
<dbReference type="eggNOG" id="KOG1390">
    <property type="taxonomic scope" value="Eukaryota"/>
</dbReference>
<dbReference type="Proteomes" id="UP000054560">
    <property type="component" value="Unassembled WGS sequence"/>
</dbReference>
<dbReference type="InterPro" id="IPR002155">
    <property type="entry name" value="Thiolase"/>
</dbReference>
<dbReference type="GO" id="GO:0006635">
    <property type="term" value="P:fatty acid beta-oxidation"/>
    <property type="evidence" value="ECO:0007669"/>
    <property type="project" value="TreeGrafter"/>
</dbReference>
<evidence type="ECO:0000256" key="1">
    <source>
        <dbReference type="ARBA" id="ARBA00010982"/>
    </source>
</evidence>
<evidence type="ECO:0000256" key="6">
    <source>
        <dbReference type="PIRSR" id="PIRSR000429-1"/>
    </source>
</evidence>
<keyword evidence="4" id="KW-0630">Potassium</keyword>
<dbReference type="CDD" id="cd00751">
    <property type="entry name" value="thiolase"/>
    <property type="match status" value="1"/>
</dbReference>
<dbReference type="GO" id="GO:0005739">
    <property type="term" value="C:mitochondrion"/>
    <property type="evidence" value="ECO:0007669"/>
    <property type="project" value="TreeGrafter"/>
</dbReference>
<dbReference type="NCBIfam" id="TIGR01930">
    <property type="entry name" value="AcCoA-C-Actrans"/>
    <property type="match status" value="1"/>
</dbReference>
<dbReference type="FunFam" id="3.40.47.10:FF:000007">
    <property type="entry name" value="acetyl-CoA acetyltransferase, mitochondrial"/>
    <property type="match status" value="1"/>
</dbReference>
<evidence type="ECO:0000256" key="4">
    <source>
        <dbReference type="ARBA" id="ARBA00022958"/>
    </source>
</evidence>
<dbReference type="InterPro" id="IPR020616">
    <property type="entry name" value="Thiolase_N"/>
</dbReference>
<dbReference type="EMBL" id="KQ241795">
    <property type="protein sequence ID" value="KNC84003.1"/>
    <property type="molecule type" value="Genomic_DNA"/>
</dbReference>
<feature type="active site" description="Proton acceptor" evidence="6">
    <location>
        <position position="405"/>
    </location>
</feature>